<reference evidence="1" key="1">
    <citation type="submission" date="2022-03" db="EMBL/GenBank/DDBJ databases">
        <authorList>
            <person name="Martin H S."/>
        </authorList>
    </citation>
    <scope>NUCLEOTIDE SEQUENCE</scope>
</reference>
<dbReference type="EMBL" id="OW152813">
    <property type="protein sequence ID" value="CAH2034579.1"/>
    <property type="molecule type" value="Genomic_DNA"/>
</dbReference>
<organism evidence="1 2">
    <name type="scientific">Iphiclides podalirius</name>
    <name type="common">scarce swallowtail</name>
    <dbReference type="NCBI Taxonomy" id="110791"/>
    <lineage>
        <taxon>Eukaryota</taxon>
        <taxon>Metazoa</taxon>
        <taxon>Ecdysozoa</taxon>
        <taxon>Arthropoda</taxon>
        <taxon>Hexapoda</taxon>
        <taxon>Insecta</taxon>
        <taxon>Pterygota</taxon>
        <taxon>Neoptera</taxon>
        <taxon>Endopterygota</taxon>
        <taxon>Lepidoptera</taxon>
        <taxon>Glossata</taxon>
        <taxon>Ditrysia</taxon>
        <taxon>Papilionoidea</taxon>
        <taxon>Papilionidae</taxon>
        <taxon>Papilioninae</taxon>
        <taxon>Iphiclides</taxon>
    </lineage>
</organism>
<name>A0ABN8HJL6_9NEOP</name>
<accession>A0ABN8HJL6</accession>
<proteinExistence type="predicted"/>
<keyword evidence="2" id="KW-1185">Reference proteome</keyword>
<dbReference type="Proteomes" id="UP000837857">
    <property type="component" value="Chromosome 1"/>
</dbReference>
<evidence type="ECO:0000313" key="2">
    <source>
        <dbReference type="Proteomes" id="UP000837857"/>
    </source>
</evidence>
<feature type="non-terminal residue" evidence="1">
    <location>
        <position position="80"/>
    </location>
</feature>
<protein>
    <submittedName>
        <fullName evidence="1">Uncharacterized protein</fullName>
    </submittedName>
</protein>
<sequence>MRRQTFQPPHYGASRSLIPEDVRLYPEESITNDLRATKPRALNLTYGGVHWSASGGQLAVDTLNAQRRPYANLLTLTYFI</sequence>
<evidence type="ECO:0000313" key="1">
    <source>
        <dbReference type="EMBL" id="CAH2034579.1"/>
    </source>
</evidence>
<gene>
    <name evidence="1" type="ORF">IPOD504_LOCUS196</name>
</gene>